<evidence type="ECO:0000256" key="6">
    <source>
        <dbReference type="ARBA" id="ARBA00022840"/>
    </source>
</evidence>
<evidence type="ECO:0000256" key="2">
    <source>
        <dbReference type="ARBA" id="ARBA00005417"/>
    </source>
</evidence>
<reference evidence="10" key="1">
    <citation type="submission" date="2017-05" db="EMBL/GenBank/DDBJ databases">
        <title>Complete and WGS of Bordetella genogroups.</title>
        <authorList>
            <person name="Spilker T."/>
            <person name="Lipuma J."/>
        </authorList>
    </citation>
    <scope>NUCLEOTIDE SEQUENCE [LARGE SCALE GENOMIC DNA]</scope>
    <source>
        <strain evidence="10">AU16122</strain>
    </source>
</reference>
<organism evidence="9 10">
    <name type="scientific">Bordetella genomosp. 10</name>
    <dbReference type="NCBI Taxonomy" id="1416804"/>
    <lineage>
        <taxon>Bacteria</taxon>
        <taxon>Pseudomonadati</taxon>
        <taxon>Pseudomonadota</taxon>
        <taxon>Betaproteobacteria</taxon>
        <taxon>Burkholderiales</taxon>
        <taxon>Alcaligenaceae</taxon>
        <taxon>Bordetella</taxon>
    </lineage>
</organism>
<comment type="similarity">
    <text evidence="2">Belongs to the ABC transporter superfamily.</text>
</comment>
<dbReference type="SMART" id="SM00382">
    <property type="entry name" value="AAA"/>
    <property type="match status" value="2"/>
</dbReference>
<dbReference type="Proteomes" id="UP000216020">
    <property type="component" value="Unassembled WGS sequence"/>
</dbReference>
<dbReference type="Gene3D" id="3.40.50.300">
    <property type="entry name" value="P-loop containing nucleotide triphosphate hydrolases"/>
    <property type="match status" value="2"/>
</dbReference>
<evidence type="ECO:0000256" key="3">
    <source>
        <dbReference type="ARBA" id="ARBA00022448"/>
    </source>
</evidence>
<keyword evidence="10" id="KW-1185">Reference proteome</keyword>
<dbReference type="InterPro" id="IPR017871">
    <property type="entry name" value="ABC_transporter-like_CS"/>
</dbReference>
<accession>A0A261SCG7</accession>
<dbReference type="FunFam" id="3.40.50.300:FF:000016">
    <property type="entry name" value="Oligopeptide ABC transporter ATP-binding component"/>
    <property type="match status" value="1"/>
</dbReference>
<evidence type="ECO:0000313" key="9">
    <source>
        <dbReference type="EMBL" id="OZI34672.1"/>
    </source>
</evidence>
<evidence type="ECO:0000259" key="8">
    <source>
        <dbReference type="PROSITE" id="PS50893"/>
    </source>
</evidence>
<evidence type="ECO:0000313" key="10">
    <source>
        <dbReference type="Proteomes" id="UP000216020"/>
    </source>
</evidence>
<feature type="domain" description="ABC transporter" evidence="8">
    <location>
        <begin position="14"/>
        <end position="264"/>
    </location>
</feature>
<evidence type="ECO:0000256" key="1">
    <source>
        <dbReference type="ARBA" id="ARBA00004417"/>
    </source>
</evidence>
<dbReference type="NCBIfam" id="NF007739">
    <property type="entry name" value="PRK10419.1"/>
    <property type="match status" value="2"/>
</dbReference>
<dbReference type="GO" id="GO:0016887">
    <property type="term" value="F:ATP hydrolysis activity"/>
    <property type="evidence" value="ECO:0007669"/>
    <property type="project" value="InterPro"/>
</dbReference>
<dbReference type="EMBL" id="NEVM01000002">
    <property type="protein sequence ID" value="OZI34672.1"/>
    <property type="molecule type" value="Genomic_DNA"/>
</dbReference>
<gene>
    <name evidence="9" type="ORF">CAL29_14370</name>
</gene>
<dbReference type="InterPro" id="IPR027417">
    <property type="entry name" value="P-loop_NTPase"/>
</dbReference>
<dbReference type="GO" id="GO:0055085">
    <property type="term" value="P:transmembrane transport"/>
    <property type="evidence" value="ECO:0007669"/>
    <property type="project" value="UniProtKB-ARBA"/>
</dbReference>
<keyword evidence="5" id="KW-0547">Nucleotide-binding</keyword>
<protein>
    <submittedName>
        <fullName evidence="9">Microcin ABC transporter ATP-binding protein</fullName>
    </submittedName>
</protein>
<dbReference type="InterPro" id="IPR013563">
    <property type="entry name" value="Oligopep_ABC_C"/>
</dbReference>
<proteinExistence type="inferred from homology"/>
<comment type="subcellular location">
    <subcellularLocation>
        <location evidence="1">Cell inner membrane</location>
        <topology evidence="1">Peripheral membrane protein</topology>
    </subcellularLocation>
</comment>
<dbReference type="Pfam" id="PF00005">
    <property type="entry name" value="ABC_tran"/>
    <property type="match status" value="2"/>
</dbReference>
<evidence type="ECO:0000256" key="4">
    <source>
        <dbReference type="ARBA" id="ARBA00022475"/>
    </source>
</evidence>
<dbReference type="Pfam" id="PF08352">
    <property type="entry name" value="oligo_HPY"/>
    <property type="match status" value="2"/>
</dbReference>
<dbReference type="InterPro" id="IPR003439">
    <property type="entry name" value="ABC_transporter-like_ATP-bd"/>
</dbReference>
<dbReference type="GO" id="GO:0005886">
    <property type="term" value="C:plasma membrane"/>
    <property type="evidence" value="ECO:0007669"/>
    <property type="project" value="UniProtKB-SubCell"/>
</dbReference>
<dbReference type="InterPro" id="IPR050388">
    <property type="entry name" value="ABC_Ni/Peptide_Import"/>
</dbReference>
<dbReference type="PANTHER" id="PTHR43297">
    <property type="entry name" value="OLIGOPEPTIDE TRANSPORT ATP-BINDING PROTEIN APPD"/>
    <property type="match status" value="1"/>
</dbReference>
<evidence type="ECO:0000256" key="5">
    <source>
        <dbReference type="ARBA" id="ARBA00022741"/>
    </source>
</evidence>
<name>A0A261SCG7_9BORD</name>
<dbReference type="NCBIfam" id="NF008453">
    <property type="entry name" value="PRK11308.1"/>
    <property type="match status" value="2"/>
</dbReference>
<keyword evidence="6 9" id="KW-0067">ATP-binding</keyword>
<dbReference type="GO" id="GO:0015833">
    <property type="term" value="P:peptide transport"/>
    <property type="evidence" value="ECO:0007669"/>
    <property type="project" value="InterPro"/>
</dbReference>
<dbReference type="PANTHER" id="PTHR43297:SF2">
    <property type="entry name" value="DIPEPTIDE TRANSPORT ATP-BINDING PROTEIN DPPD"/>
    <property type="match status" value="1"/>
</dbReference>
<sequence length="567" mass="60285">MAQPDHGQERAPVLEVCGLTVALPPGADRVNALQGVDLTLRAGEIHCVVGESGSGKSMTASAILGLLPAGAHVQAGAILLDGDDMLALTQAQLRRIRGARISMIFQDPMTALNPLHTVGRQIAETFRLHRRLARAQTRAKVLELLAQVGLPELAAVARAYPHELSGGQRQRAMIAMALALDPEVLIADEPTTALDVTTQAQILALIKDLQSRRGTAVLFITHDFGVVAEVADRVTVMQDGQVRESGSAAQVLNQPRHAYTRALIAAVPPPFATGAPDNGIGAASASVAPLAGALVPNTVLNVRDLSLTYRSTGFLRPGRVTSALSHVNLSLATGETLGVVGESGSGKSTLARCILRLLKAQEGSIEIARVDAADRSRRGRLRYASQVQMVFQDPYGSLNPRHRVGDLIAQGPITHGEARDAVMPRVEELLRRVGLKASAMDRYPHEFSGGQRQRIGLARALALRPRLLVADEPVSALDVSVQAQVLALLAELKEELGLSLLFITHDLRVAARVCDRVAVMRQGEVVELGLVGQVFGAPSHPYSKALLAAVPGRHWVPPRSAVEQAGT</sequence>
<feature type="domain" description="ABC transporter" evidence="8">
    <location>
        <begin position="302"/>
        <end position="547"/>
    </location>
</feature>
<dbReference type="CDD" id="cd03257">
    <property type="entry name" value="ABC_NikE_OppD_transporters"/>
    <property type="match status" value="2"/>
</dbReference>
<keyword evidence="7" id="KW-0472">Membrane</keyword>
<dbReference type="PROSITE" id="PS00211">
    <property type="entry name" value="ABC_TRANSPORTER_1"/>
    <property type="match status" value="2"/>
</dbReference>
<comment type="caution">
    <text evidence="9">The sequence shown here is derived from an EMBL/GenBank/DDBJ whole genome shotgun (WGS) entry which is preliminary data.</text>
</comment>
<dbReference type="AlphaFoldDB" id="A0A261SCG7"/>
<keyword evidence="4" id="KW-1003">Cell membrane</keyword>
<evidence type="ECO:0000256" key="7">
    <source>
        <dbReference type="ARBA" id="ARBA00023136"/>
    </source>
</evidence>
<dbReference type="InterPro" id="IPR003593">
    <property type="entry name" value="AAA+_ATPase"/>
</dbReference>
<dbReference type="GO" id="GO:0005524">
    <property type="term" value="F:ATP binding"/>
    <property type="evidence" value="ECO:0007669"/>
    <property type="project" value="UniProtKB-KW"/>
</dbReference>
<keyword evidence="3" id="KW-0813">Transport</keyword>
<dbReference type="SUPFAM" id="SSF52540">
    <property type="entry name" value="P-loop containing nucleoside triphosphate hydrolases"/>
    <property type="match status" value="2"/>
</dbReference>
<dbReference type="RefSeq" id="WP_094853662.1">
    <property type="nucleotide sequence ID" value="NZ_NEVM01000002.1"/>
</dbReference>
<dbReference type="PROSITE" id="PS50893">
    <property type="entry name" value="ABC_TRANSPORTER_2"/>
    <property type="match status" value="2"/>
</dbReference>
<dbReference type="OrthoDB" id="9802772at2"/>